<evidence type="ECO:0000313" key="9">
    <source>
        <dbReference type="EMBL" id="MBU3819759.1"/>
    </source>
</evidence>
<evidence type="ECO:0000256" key="3">
    <source>
        <dbReference type="ARBA" id="ARBA00022475"/>
    </source>
</evidence>
<accession>A0A9E2NS98</accession>
<sequence>MESRRKRKRAQGFKWGCYLLLLLGCAVLQTTPGLFQLGQAKPVFLLPLGLAVAVFEDEFSGALFGAVCGLMWDYTAGRTVGLMALALMALCFLISVMAQLYLKMTALNFSLLSGALTLLILSCDHLFFYVMPEYAGAMERYLRFAPPSAAMSGLGSALLFWAVGRIHREFKIDTGVV</sequence>
<protein>
    <submittedName>
        <fullName evidence="9">Rod shape-determining protein MreD</fullName>
    </submittedName>
</protein>
<evidence type="ECO:0000313" key="10">
    <source>
        <dbReference type="Proteomes" id="UP000824178"/>
    </source>
</evidence>
<dbReference type="EMBL" id="JAHLFH010000108">
    <property type="protein sequence ID" value="MBU3819759.1"/>
    <property type="molecule type" value="Genomic_DNA"/>
</dbReference>
<evidence type="ECO:0000256" key="1">
    <source>
        <dbReference type="ARBA" id="ARBA00004651"/>
    </source>
</evidence>
<keyword evidence="4 8" id="KW-0812">Transmembrane</keyword>
<organism evidence="9 10">
    <name type="scientific">Candidatus Faecalibacterium intestinavium</name>
    <dbReference type="NCBI Taxonomy" id="2838580"/>
    <lineage>
        <taxon>Bacteria</taxon>
        <taxon>Bacillati</taxon>
        <taxon>Bacillota</taxon>
        <taxon>Clostridia</taxon>
        <taxon>Eubacteriales</taxon>
        <taxon>Oscillospiraceae</taxon>
        <taxon>Faecalibacterium</taxon>
    </lineage>
</organism>
<keyword evidence="3" id="KW-1003">Cell membrane</keyword>
<feature type="transmembrane region" description="Helical" evidence="8">
    <location>
        <begin position="109"/>
        <end position="132"/>
    </location>
</feature>
<evidence type="ECO:0000256" key="8">
    <source>
        <dbReference type="SAM" id="Phobius"/>
    </source>
</evidence>
<keyword evidence="6 8" id="KW-1133">Transmembrane helix</keyword>
<dbReference type="GO" id="GO:0008360">
    <property type="term" value="P:regulation of cell shape"/>
    <property type="evidence" value="ECO:0007669"/>
    <property type="project" value="UniProtKB-KW"/>
</dbReference>
<evidence type="ECO:0000256" key="4">
    <source>
        <dbReference type="ARBA" id="ARBA00022692"/>
    </source>
</evidence>
<keyword evidence="7 8" id="KW-0472">Membrane</keyword>
<evidence type="ECO:0000256" key="2">
    <source>
        <dbReference type="ARBA" id="ARBA00007776"/>
    </source>
</evidence>
<evidence type="ECO:0000256" key="6">
    <source>
        <dbReference type="ARBA" id="ARBA00022989"/>
    </source>
</evidence>
<dbReference type="GO" id="GO:0005886">
    <property type="term" value="C:plasma membrane"/>
    <property type="evidence" value="ECO:0007669"/>
    <property type="project" value="UniProtKB-SubCell"/>
</dbReference>
<comment type="caution">
    <text evidence="9">The sequence shown here is derived from an EMBL/GenBank/DDBJ whole genome shotgun (WGS) entry which is preliminary data.</text>
</comment>
<feature type="transmembrane region" description="Helical" evidence="8">
    <location>
        <begin position="80"/>
        <end position="102"/>
    </location>
</feature>
<gene>
    <name evidence="9" type="primary">mreD</name>
    <name evidence="9" type="ORF">H9864_05245</name>
</gene>
<evidence type="ECO:0000256" key="5">
    <source>
        <dbReference type="ARBA" id="ARBA00022960"/>
    </source>
</evidence>
<reference evidence="9" key="1">
    <citation type="journal article" date="2021" name="PeerJ">
        <title>Extensive microbial diversity within the chicken gut microbiome revealed by metagenomics and culture.</title>
        <authorList>
            <person name="Gilroy R."/>
            <person name="Ravi A."/>
            <person name="Getino M."/>
            <person name="Pursley I."/>
            <person name="Horton D.L."/>
            <person name="Alikhan N.F."/>
            <person name="Baker D."/>
            <person name="Gharbi K."/>
            <person name="Hall N."/>
            <person name="Watson M."/>
            <person name="Adriaenssens E.M."/>
            <person name="Foster-Nyarko E."/>
            <person name="Jarju S."/>
            <person name="Secka A."/>
            <person name="Antonio M."/>
            <person name="Oren A."/>
            <person name="Chaudhuri R.R."/>
            <person name="La Ragione R."/>
            <person name="Hildebrand F."/>
            <person name="Pallen M.J."/>
        </authorList>
    </citation>
    <scope>NUCLEOTIDE SEQUENCE</scope>
    <source>
        <strain evidence="9">742</strain>
    </source>
</reference>
<feature type="transmembrane region" description="Helical" evidence="8">
    <location>
        <begin position="144"/>
        <end position="163"/>
    </location>
</feature>
<dbReference type="Pfam" id="PF04093">
    <property type="entry name" value="MreD"/>
    <property type="match status" value="1"/>
</dbReference>
<keyword evidence="5" id="KW-0133">Cell shape</keyword>
<name>A0A9E2NS98_9FIRM</name>
<dbReference type="InterPro" id="IPR007227">
    <property type="entry name" value="Cell_shape_determining_MreD"/>
</dbReference>
<reference evidence="9" key="2">
    <citation type="submission" date="2021-04" db="EMBL/GenBank/DDBJ databases">
        <authorList>
            <person name="Gilroy R."/>
        </authorList>
    </citation>
    <scope>NUCLEOTIDE SEQUENCE</scope>
    <source>
        <strain evidence="9">742</strain>
    </source>
</reference>
<evidence type="ECO:0000256" key="7">
    <source>
        <dbReference type="ARBA" id="ARBA00023136"/>
    </source>
</evidence>
<dbReference type="PROSITE" id="PS51257">
    <property type="entry name" value="PROKAR_LIPOPROTEIN"/>
    <property type="match status" value="1"/>
</dbReference>
<comment type="similarity">
    <text evidence="2">Belongs to the MreD family.</text>
</comment>
<proteinExistence type="inferred from homology"/>
<dbReference type="AlphaFoldDB" id="A0A9E2NS98"/>
<dbReference type="Proteomes" id="UP000824178">
    <property type="component" value="Unassembled WGS sequence"/>
</dbReference>
<comment type="subcellular location">
    <subcellularLocation>
        <location evidence="1">Cell membrane</location>
        <topology evidence="1">Multi-pass membrane protein</topology>
    </subcellularLocation>
</comment>